<dbReference type="InterPro" id="IPR021418">
    <property type="entry name" value="THO_THOC2_C"/>
</dbReference>
<gene>
    <name evidence="4" type="ORF">OSB1V03_LOCUS22719</name>
</gene>
<dbReference type="AlphaFoldDB" id="A0A7R9QLT9"/>
<feature type="region of interest" description="Disordered" evidence="2">
    <location>
        <begin position="127"/>
        <end position="187"/>
    </location>
</feature>
<dbReference type="GO" id="GO:0000445">
    <property type="term" value="C:THO complex part of transcription export complex"/>
    <property type="evidence" value="ECO:0007669"/>
    <property type="project" value="TreeGrafter"/>
</dbReference>
<feature type="compositionally biased region" description="Basic and acidic residues" evidence="2">
    <location>
        <begin position="175"/>
        <end position="187"/>
    </location>
</feature>
<dbReference type="GO" id="GO:0003729">
    <property type="term" value="F:mRNA binding"/>
    <property type="evidence" value="ECO:0007669"/>
    <property type="project" value="TreeGrafter"/>
</dbReference>
<dbReference type="Pfam" id="PF11262">
    <property type="entry name" value="Tho2"/>
    <property type="match status" value="1"/>
</dbReference>
<evidence type="ECO:0000313" key="5">
    <source>
        <dbReference type="Proteomes" id="UP000759131"/>
    </source>
</evidence>
<feature type="compositionally biased region" description="Basic and acidic residues" evidence="2">
    <location>
        <begin position="149"/>
        <end position="166"/>
    </location>
</feature>
<evidence type="ECO:0000313" key="4">
    <source>
        <dbReference type="EMBL" id="CAD7650139.1"/>
    </source>
</evidence>
<feature type="non-terminal residue" evidence="4">
    <location>
        <position position="187"/>
    </location>
</feature>
<dbReference type="OrthoDB" id="29024at2759"/>
<organism evidence="4">
    <name type="scientific">Medioppia subpectinata</name>
    <dbReference type="NCBI Taxonomy" id="1979941"/>
    <lineage>
        <taxon>Eukaryota</taxon>
        <taxon>Metazoa</taxon>
        <taxon>Ecdysozoa</taxon>
        <taxon>Arthropoda</taxon>
        <taxon>Chelicerata</taxon>
        <taxon>Arachnida</taxon>
        <taxon>Acari</taxon>
        <taxon>Acariformes</taxon>
        <taxon>Sarcoptiformes</taxon>
        <taxon>Oribatida</taxon>
        <taxon>Brachypylina</taxon>
        <taxon>Oppioidea</taxon>
        <taxon>Oppiidae</taxon>
        <taxon>Medioppia</taxon>
    </lineage>
</organism>
<evidence type="ECO:0000259" key="3">
    <source>
        <dbReference type="Pfam" id="PF11262"/>
    </source>
</evidence>
<dbReference type="InterPro" id="IPR040007">
    <property type="entry name" value="Tho2"/>
</dbReference>
<reference evidence="4" key="1">
    <citation type="submission" date="2020-11" db="EMBL/GenBank/DDBJ databases">
        <authorList>
            <person name="Tran Van P."/>
        </authorList>
    </citation>
    <scope>NUCLEOTIDE SEQUENCE</scope>
</reference>
<keyword evidence="5" id="KW-1185">Reference proteome</keyword>
<dbReference type="Proteomes" id="UP000759131">
    <property type="component" value="Unassembled WGS sequence"/>
</dbReference>
<accession>A0A7R9QLT9</accession>
<dbReference type="GO" id="GO:0006406">
    <property type="term" value="P:mRNA export from nucleus"/>
    <property type="evidence" value="ECO:0007669"/>
    <property type="project" value="InterPro"/>
</dbReference>
<comment type="subunit">
    <text evidence="1">Component of the THO subcomplex, which is composed of THOC1, THOC2, THOC3, THOC5, THOC6 and THOC7. The THO subcomplex interacts with DDX39B to form the THO-DDX39B complex which multimerizes into a 28-subunit tetrameric assembly. Component of the transcription/export (TREX) complex at least composed of ALYREF/THOC4, DDX39B, SARNP/CIP29, CHTOP and the THO subcomplex; in the complex interacts with THOC1, THOC3, THOC5, THOC7 and DDX39B. TREX seems to have a dynamic structure involving ATP-dependent remodeling. Interacts with POLDIP3 and ZC3H11A.</text>
</comment>
<evidence type="ECO:0000256" key="1">
    <source>
        <dbReference type="ARBA" id="ARBA00047033"/>
    </source>
</evidence>
<sequence length="187" mass="21547">DAKECAKYPGFVTKFCEKDPVHVDFENYRHVCHKWHYRLTKAFILCLDSADYIQIRNSLIILTKVLPQFPVMISFAQAIERRVDNIRNEEKEKRPDLYALATGYSGQLKARKSNFIPESEFHIKENKKGVQQTNAQNSAQKVEINNNAVKKEVKTEAIVNNDEKNASKSKNGIDSSDKKKEIKKDSK</sequence>
<dbReference type="PANTHER" id="PTHR21597:SF0">
    <property type="entry name" value="THO COMPLEX SUBUNIT 2"/>
    <property type="match status" value="1"/>
</dbReference>
<name>A0A7R9QLT9_9ACAR</name>
<dbReference type="EMBL" id="OC905178">
    <property type="protein sequence ID" value="CAD7650139.1"/>
    <property type="molecule type" value="Genomic_DNA"/>
</dbReference>
<proteinExistence type="predicted"/>
<feature type="domain" description="THO complex subunitTHOC2 C-terminal" evidence="3">
    <location>
        <begin position="3"/>
        <end position="108"/>
    </location>
</feature>
<feature type="non-terminal residue" evidence="4">
    <location>
        <position position="1"/>
    </location>
</feature>
<dbReference type="GO" id="GO:0006397">
    <property type="term" value="P:mRNA processing"/>
    <property type="evidence" value="ECO:0007669"/>
    <property type="project" value="InterPro"/>
</dbReference>
<dbReference type="EMBL" id="CAJPIZ010050603">
    <property type="protein sequence ID" value="CAG2122774.1"/>
    <property type="molecule type" value="Genomic_DNA"/>
</dbReference>
<protein>
    <recommendedName>
        <fullName evidence="3">THO complex subunitTHOC2 C-terminal domain-containing protein</fullName>
    </recommendedName>
</protein>
<feature type="compositionally biased region" description="Polar residues" evidence="2">
    <location>
        <begin position="129"/>
        <end position="148"/>
    </location>
</feature>
<evidence type="ECO:0000256" key="2">
    <source>
        <dbReference type="SAM" id="MobiDB-lite"/>
    </source>
</evidence>
<dbReference type="PANTHER" id="PTHR21597">
    <property type="entry name" value="THO2 PROTEIN"/>
    <property type="match status" value="1"/>
</dbReference>